<dbReference type="Proteomes" id="UP001163321">
    <property type="component" value="Chromosome 5"/>
</dbReference>
<comment type="caution">
    <text evidence="1">The sequence shown here is derived from an EMBL/GenBank/DDBJ whole genome shotgun (WGS) entry which is preliminary data.</text>
</comment>
<proteinExistence type="predicted"/>
<sequence length="240" mass="28318">MTMTFAVEMFQIVHVVKRQEHGVIKKRAPLVVHVLHRDIKGTCSIRGFHIVLRRVGNVGHVLEFDQILVHGLTRAIVVVLLDRAVIRLNLPRKAWTIVIEAQERVVARGMLVIIHWLMAMKKAKGKRVGTLTRAQFPRMFKHKVVTRAEAHGQRWREDFSYRDEARNSAALEYTFRHEWIRTSRSWWTHRGEMTQAMHVSIGSVRRDGMRDQQQEEKQEILGSRHGFFDREYGKWIYMYT</sequence>
<evidence type="ECO:0000313" key="2">
    <source>
        <dbReference type="Proteomes" id="UP001163321"/>
    </source>
</evidence>
<gene>
    <name evidence="1" type="ORF">PsorP6_009363</name>
</gene>
<keyword evidence="2" id="KW-1185">Reference proteome</keyword>
<protein>
    <submittedName>
        <fullName evidence="1">Uncharacterized protein</fullName>
    </submittedName>
</protein>
<name>A0ACC0VYY2_9STRA</name>
<reference evidence="1 2" key="1">
    <citation type="journal article" date="2022" name="bioRxiv">
        <title>The genome of the oomycete Peronosclerospora sorghi, a cosmopolitan pathogen of maize and sorghum, is inflated with dispersed pseudogenes.</title>
        <authorList>
            <person name="Fletcher K."/>
            <person name="Martin F."/>
            <person name="Isakeit T."/>
            <person name="Cavanaugh K."/>
            <person name="Magill C."/>
            <person name="Michelmore R."/>
        </authorList>
    </citation>
    <scope>NUCLEOTIDE SEQUENCE [LARGE SCALE GENOMIC DNA]</scope>
    <source>
        <strain evidence="1">P6</strain>
    </source>
</reference>
<accession>A0ACC0VYY2</accession>
<organism evidence="1 2">
    <name type="scientific">Peronosclerospora sorghi</name>
    <dbReference type="NCBI Taxonomy" id="230839"/>
    <lineage>
        <taxon>Eukaryota</taxon>
        <taxon>Sar</taxon>
        <taxon>Stramenopiles</taxon>
        <taxon>Oomycota</taxon>
        <taxon>Peronosporomycetes</taxon>
        <taxon>Peronosporales</taxon>
        <taxon>Peronosporaceae</taxon>
        <taxon>Peronosclerospora</taxon>
    </lineage>
</organism>
<dbReference type="EMBL" id="CM047584">
    <property type="protein sequence ID" value="KAI9911707.1"/>
    <property type="molecule type" value="Genomic_DNA"/>
</dbReference>
<evidence type="ECO:0000313" key="1">
    <source>
        <dbReference type="EMBL" id="KAI9911707.1"/>
    </source>
</evidence>